<evidence type="ECO:0000313" key="4">
    <source>
        <dbReference type="Proteomes" id="UP000003836"/>
    </source>
</evidence>
<accession>F9T4E8</accession>
<dbReference type="EMBL" id="AFWI01000124">
    <property type="protein sequence ID" value="EGU56059.1"/>
    <property type="molecule type" value="Genomic_DNA"/>
</dbReference>
<dbReference type="Proteomes" id="UP000003836">
    <property type="component" value="Unassembled WGS sequence"/>
</dbReference>
<reference evidence="3" key="1">
    <citation type="submission" date="2011-08" db="EMBL/GenBank/DDBJ databases">
        <authorList>
            <person name="Hoffman M."/>
            <person name="Strain E.A."/>
            <person name="Brown E."/>
            <person name="Allard M.W."/>
        </authorList>
    </citation>
    <scope>NUCLEOTIDE SEQUENCE</scope>
    <source>
        <strain evidence="3">ATCC 19109</strain>
    </source>
</reference>
<protein>
    <recommendedName>
        <fullName evidence="1">Polymerase nucleotidyl transferase domain-containing protein</fullName>
    </recommendedName>
</protein>
<sequence>MPTQYLDLDGYLATKSLSLSQLTAYLDELVDLTRVEGAYVTGSIAEGHGTISSDLDITVVLPVSNPTDFEVRNRFFQSVRVDIEFINQRVVDRIQRVLETMDFEDIHQNFQEIDVGPGLRKEGVLECIGRMLNGRALKPNRTTEAIGQQGMYRYLGHLSRLYSENLYEDVLGFLDSNDTVSAGKQSLQLLDQIYMTKLLAQQIYIDRQKWVPFFLSRHRPDDYLRYLEALRELPLGDGVDGVLRLADEVLS</sequence>
<keyword evidence="4" id="KW-1185">Reference proteome</keyword>
<name>F9T4E8_9VIBR</name>
<dbReference type="PATRIC" id="fig|1051646.9.peg.732"/>
<evidence type="ECO:0000313" key="2">
    <source>
        <dbReference type="EMBL" id="AIW13326.1"/>
    </source>
</evidence>
<evidence type="ECO:0000259" key="1">
    <source>
        <dbReference type="Pfam" id="PF01909"/>
    </source>
</evidence>
<evidence type="ECO:0000313" key="3">
    <source>
        <dbReference type="EMBL" id="EGU56059.1"/>
    </source>
</evidence>
<feature type="domain" description="Polymerase nucleotidyl transferase" evidence="1">
    <location>
        <begin position="26"/>
        <end position="94"/>
    </location>
</feature>
<dbReference type="Pfam" id="PF01909">
    <property type="entry name" value="NTP_transf_2"/>
    <property type="match status" value="1"/>
</dbReference>
<evidence type="ECO:0000313" key="5">
    <source>
        <dbReference type="Proteomes" id="UP000030071"/>
    </source>
</evidence>
<reference evidence="2 5" key="3">
    <citation type="submission" date="2014-08" db="EMBL/GenBank/DDBJ databases">
        <title>First Complete Genome Sequence of the Shellfish Pathogen Vibrio tubiashii.</title>
        <authorList>
            <person name="Richards G.P."/>
            <person name="Needleman D.S."/>
            <person name="Watson M.A."/>
            <person name="Bono J.L."/>
        </authorList>
    </citation>
    <scope>NUCLEOTIDE SEQUENCE [LARGE SCALE GENOMIC DNA]</scope>
    <source>
        <strain evidence="2 5">ATCC 19109</strain>
    </source>
</reference>
<dbReference type="Proteomes" id="UP000030071">
    <property type="component" value="Chromosome 1"/>
</dbReference>
<dbReference type="InterPro" id="IPR002934">
    <property type="entry name" value="Polymerase_NTP_transf_dom"/>
</dbReference>
<proteinExistence type="predicted"/>
<gene>
    <name evidence="2" type="ORF">IX91_03780</name>
    <name evidence="3" type="ORF">VITU9109_08862</name>
</gene>
<dbReference type="InterPro" id="IPR043519">
    <property type="entry name" value="NT_sf"/>
</dbReference>
<dbReference type="GO" id="GO:0016779">
    <property type="term" value="F:nucleotidyltransferase activity"/>
    <property type="evidence" value="ECO:0007669"/>
    <property type="project" value="InterPro"/>
</dbReference>
<dbReference type="KEGG" id="vtu:IX91_03780"/>
<organism evidence="2 5">
    <name type="scientific">Vibrio tubiashii ATCC 19109</name>
    <dbReference type="NCBI Taxonomy" id="1051646"/>
    <lineage>
        <taxon>Bacteria</taxon>
        <taxon>Pseudomonadati</taxon>
        <taxon>Pseudomonadota</taxon>
        <taxon>Gammaproteobacteria</taxon>
        <taxon>Vibrionales</taxon>
        <taxon>Vibrionaceae</taxon>
        <taxon>Vibrio</taxon>
        <taxon>Vibrio oreintalis group</taxon>
    </lineage>
</organism>
<dbReference type="EMBL" id="CP009354">
    <property type="protein sequence ID" value="AIW13326.1"/>
    <property type="molecule type" value="Genomic_DNA"/>
</dbReference>
<dbReference type="HOGENOM" id="CLU_1106759_0_0_6"/>
<reference evidence="3 4" key="2">
    <citation type="journal article" date="2012" name="Int. J. Syst. Evol. Microbiol.">
        <title>Vibrio caribbeanicus sp. nov., isolated from the marine sponge Scleritoderma cyanea.</title>
        <authorList>
            <person name="Hoffmann M."/>
            <person name="Monday S.R."/>
            <person name="Allard M.W."/>
            <person name="Strain E.A."/>
            <person name="Whittaker P."/>
            <person name="Naum M."/>
            <person name="McCarthy P.J."/>
            <person name="Lopez J.V."/>
            <person name="Fischer M."/>
            <person name="Brown E.W."/>
        </authorList>
    </citation>
    <scope>NUCLEOTIDE SEQUENCE [LARGE SCALE GENOMIC DNA]</scope>
    <source>
        <strain evidence="3 4">ATCC 19109</strain>
    </source>
</reference>
<dbReference type="AlphaFoldDB" id="F9T4E8"/>
<dbReference type="STRING" id="1051646.IX91_03780"/>
<dbReference type="SUPFAM" id="SSF81301">
    <property type="entry name" value="Nucleotidyltransferase"/>
    <property type="match status" value="1"/>
</dbReference>
<dbReference type="GeneID" id="23443832"/>
<dbReference type="Gene3D" id="3.30.460.10">
    <property type="entry name" value="Beta Polymerase, domain 2"/>
    <property type="match status" value="1"/>
</dbReference>
<dbReference type="RefSeq" id="WP_004744382.1">
    <property type="nucleotide sequence ID" value="NZ_AFWI01000124.1"/>
</dbReference>